<dbReference type="GO" id="GO:0005737">
    <property type="term" value="C:cytoplasm"/>
    <property type="evidence" value="ECO:0007669"/>
    <property type="project" value="TreeGrafter"/>
</dbReference>
<comment type="caution">
    <text evidence="10">The sequence shown here is derived from an EMBL/GenBank/DDBJ whole genome shotgun (WGS) entry which is preliminary data.</text>
</comment>
<dbReference type="GO" id="GO:0005524">
    <property type="term" value="F:ATP binding"/>
    <property type="evidence" value="ECO:0007669"/>
    <property type="project" value="UniProtKB-KW"/>
</dbReference>
<evidence type="ECO:0000256" key="6">
    <source>
        <dbReference type="ARBA" id="ARBA00022840"/>
    </source>
</evidence>
<evidence type="ECO:0000313" key="11">
    <source>
        <dbReference type="Proteomes" id="UP000078046"/>
    </source>
</evidence>
<evidence type="ECO:0000256" key="1">
    <source>
        <dbReference type="ARBA" id="ARBA00012513"/>
    </source>
</evidence>
<feature type="transmembrane region" description="Helical" evidence="8">
    <location>
        <begin position="6"/>
        <end position="30"/>
    </location>
</feature>
<dbReference type="EMBL" id="LWCA01001160">
    <property type="protein sequence ID" value="OAF65754.1"/>
    <property type="molecule type" value="Genomic_DNA"/>
</dbReference>
<dbReference type="Gene3D" id="1.10.510.10">
    <property type="entry name" value="Transferase(Phosphotransferase) domain 1"/>
    <property type="match status" value="1"/>
</dbReference>
<dbReference type="AlphaFoldDB" id="A0A177AX26"/>
<evidence type="ECO:0000259" key="9">
    <source>
        <dbReference type="PROSITE" id="PS50011"/>
    </source>
</evidence>
<keyword evidence="8" id="KW-0812">Transmembrane</keyword>
<evidence type="ECO:0000256" key="8">
    <source>
        <dbReference type="SAM" id="Phobius"/>
    </source>
</evidence>
<keyword evidence="4" id="KW-0547">Nucleotide-binding</keyword>
<dbReference type="InterPro" id="IPR011009">
    <property type="entry name" value="Kinase-like_dom_sf"/>
</dbReference>
<feature type="domain" description="Protein kinase" evidence="9">
    <location>
        <begin position="1"/>
        <end position="93"/>
    </location>
</feature>
<keyword evidence="6" id="KW-0067">ATP-binding</keyword>
<keyword evidence="7" id="KW-0175">Coiled coil</keyword>
<keyword evidence="8" id="KW-0472">Membrane</keyword>
<keyword evidence="3" id="KW-0808">Transferase</keyword>
<dbReference type="InterPro" id="IPR050339">
    <property type="entry name" value="CC_SR_Kinase"/>
</dbReference>
<evidence type="ECO:0000256" key="4">
    <source>
        <dbReference type="ARBA" id="ARBA00022741"/>
    </source>
</evidence>
<dbReference type="OrthoDB" id="1405469at2759"/>
<evidence type="ECO:0000256" key="2">
    <source>
        <dbReference type="ARBA" id="ARBA00022527"/>
    </source>
</evidence>
<keyword evidence="8" id="KW-1133">Transmembrane helix</keyword>
<feature type="coiled-coil region" evidence="7">
    <location>
        <begin position="94"/>
        <end position="121"/>
    </location>
</feature>
<keyword evidence="11" id="KW-1185">Reference proteome</keyword>
<dbReference type="PANTHER" id="PTHR11042">
    <property type="entry name" value="EUKARYOTIC TRANSLATION INITIATION FACTOR 2-ALPHA KINASE EIF2-ALPHA KINASE -RELATED"/>
    <property type="match status" value="1"/>
</dbReference>
<accession>A0A177AX26</accession>
<reference evidence="10 11" key="1">
    <citation type="submission" date="2016-04" db="EMBL/GenBank/DDBJ databases">
        <title>The genome of Intoshia linei affirms orthonectids as highly simplified spiralians.</title>
        <authorList>
            <person name="Mikhailov K.V."/>
            <person name="Slusarev G.S."/>
            <person name="Nikitin M.A."/>
            <person name="Logacheva M.D."/>
            <person name="Penin A."/>
            <person name="Aleoshin V."/>
            <person name="Panchin Y.V."/>
        </authorList>
    </citation>
    <scope>NUCLEOTIDE SEQUENCE [LARGE SCALE GENOMIC DNA]</scope>
    <source>
        <strain evidence="10">Intl2013</strain>
        <tissue evidence="10">Whole animal</tissue>
    </source>
</reference>
<evidence type="ECO:0000256" key="3">
    <source>
        <dbReference type="ARBA" id="ARBA00022679"/>
    </source>
</evidence>
<dbReference type="PROSITE" id="PS50011">
    <property type="entry name" value="PROTEIN_KINASE_DOM"/>
    <property type="match status" value="1"/>
</dbReference>
<dbReference type="InterPro" id="IPR000719">
    <property type="entry name" value="Prot_kinase_dom"/>
</dbReference>
<dbReference type="GO" id="GO:0005634">
    <property type="term" value="C:nucleus"/>
    <property type="evidence" value="ECO:0007669"/>
    <property type="project" value="TreeGrafter"/>
</dbReference>
<proteinExistence type="predicted"/>
<dbReference type="EC" id="2.7.11.1" evidence="1"/>
<organism evidence="10 11">
    <name type="scientific">Intoshia linei</name>
    <dbReference type="NCBI Taxonomy" id="1819745"/>
    <lineage>
        <taxon>Eukaryota</taxon>
        <taxon>Metazoa</taxon>
        <taxon>Spiralia</taxon>
        <taxon>Lophotrochozoa</taxon>
        <taxon>Mesozoa</taxon>
        <taxon>Orthonectida</taxon>
        <taxon>Rhopaluridae</taxon>
        <taxon>Intoshia</taxon>
    </lineage>
</organism>
<gene>
    <name evidence="10" type="ORF">A3Q56_06522</name>
</gene>
<protein>
    <recommendedName>
        <fullName evidence="1">non-specific serine/threonine protein kinase</fullName>
        <ecNumber evidence="1">2.7.11.1</ecNumber>
    </recommendedName>
</protein>
<dbReference type="PANTHER" id="PTHR11042:SF160">
    <property type="entry name" value="EUKARYOTIC TRANSLATION INITIATION FACTOR 2-ALPHA KINASE 1"/>
    <property type="match status" value="1"/>
</dbReference>
<dbReference type="GO" id="GO:0004694">
    <property type="term" value="F:eukaryotic translation initiation factor 2alpha kinase activity"/>
    <property type="evidence" value="ECO:0007669"/>
    <property type="project" value="TreeGrafter"/>
</dbReference>
<evidence type="ECO:0000313" key="10">
    <source>
        <dbReference type="EMBL" id="OAF65754.1"/>
    </source>
</evidence>
<sequence>MHNSFMIFRIILYYTCADMYSIGIIFFELYCPFSTQSERFTVIKNMKESKSRNKVDSYIGAVWNQQIDLINSLLSDDPNDRPNCQKVLSYPLFLSKEQKRIKELEEKVQELERKLEKFNKK</sequence>
<name>A0A177AX26_9BILA</name>
<evidence type="ECO:0000256" key="5">
    <source>
        <dbReference type="ARBA" id="ARBA00022777"/>
    </source>
</evidence>
<evidence type="ECO:0000256" key="7">
    <source>
        <dbReference type="SAM" id="Coils"/>
    </source>
</evidence>
<keyword evidence="2" id="KW-0723">Serine/threonine-protein kinase</keyword>
<dbReference type="SUPFAM" id="SSF56112">
    <property type="entry name" value="Protein kinase-like (PK-like)"/>
    <property type="match status" value="1"/>
</dbReference>
<dbReference type="Proteomes" id="UP000078046">
    <property type="component" value="Unassembled WGS sequence"/>
</dbReference>
<keyword evidence="5" id="KW-0418">Kinase</keyword>